<name>A0A8S1KCR3_PARPR</name>
<feature type="transmembrane region" description="Helical" evidence="2">
    <location>
        <begin position="231"/>
        <end position="248"/>
    </location>
</feature>
<accession>A0A8S1KCR3</accession>
<dbReference type="AlphaFoldDB" id="A0A8S1KCR3"/>
<feature type="region of interest" description="Disordered" evidence="1">
    <location>
        <begin position="84"/>
        <end position="121"/>
    </location>
</feature>
<evidence type="ECO:0008006" key="5">
    <source>
        <dbReference type="Google" id="ProtNLM"/>
    </source>
</evidence>
<keyword evidence="2" id="KW-0472">Membrane</keyword>
<protein>
    <recommendedName>
        <fullName evidence="5">Transmembrane protein</fullName>
    </recommendedName>
</protein>
<feature type="transmembrane region" description="Helical" evidence="2">
    <location>
        <begin position="254"/>
        <end position="272"/>
    </location>
</feature>
<feature type="compositionally biased region" description="Polar residues" evidence="1">
    <location>
        <begin position="154"/>
        <end position="169"/>
    </location>
</feature>
<evidence type="ECO:0000313" key="3">
    <source>
        <dbReference type="EMBL" id="CAD8053029.1"/>
    </source>
</evidence>
<keyword evidence="4" id="KW-1185">Reference proteome</keyword>
<dbReference type="Proteomes" id="UP000688137">
    <property type="component" value="Unassembled WGS sequence"/>
</dbReference>
<proteinExistence type="predicted"/>
<evidence type="ECO:0000256" key="2">
    <source>
        <dbReference type="SAM" id="Phobius"/>
    </source>
</evidence>
<gene>
    <name evidence="3" type="ORF">PPRIM_AZ9-3.1.T0200122</name>
</gene>
<keyword evidence="2" id="KW-1133">Transmembrane helix</keyword>
<feature type="compositionally biased region" description="Low complexity" evidence="1">
    <location>
        <begin position="84"/>
        <end position="96"/>
    </location>
</feature>
<feature type="region of interest" description="Disordered" evidence="1">
    <location>
        <begin position="144"/>
        <end position="169"/>
    </location>
</feature>
<sequence length="367" mass="42058">MNNNLLIIVFFSAWTLLFLLILFIGYLLDKSYQLASISPQTKSITPSCSLLTINPIMVPNVQKQQAFRKGDEGVNIVINNQGQQNQQVNQENEQVNLDQNVSPKRRSSDKKSPTRSLKKFQTQQTIVKKLNIGTYDGIETLQSTNRKSVRSRPSVVNSERNSVQAQSPGQRIISTPRISSVSNLQINGKLLVDSIYKIPKPLKDYYKCHQISKIFFTHKDGISRTFMTFQIYFRQITCFEICGILLIQTQNLSFYIIIGATCGGYVVLKILDYHLIKKISKGSWVLTLKIINYTFWLTILAVLIFGIIWFEINNLLCIIYYLPALIMEIIVDPIRYLIIKYCLADSKKGQNQTLNQVNVLKVMEQIK</sequence>
<dbReference type="OMA" id="TINPIMV"/>
<evidence type="ECO:0000256" key="1">
    <source>
        <dbReference type="SAM" id="MobiDB-lite"/>
    </source>
</evidence>
<feature type="transmembrane region" description="Helical" evidence="2">
    <location>
        <begin position="6"/>
        <end position="28"/>
    </location>
</feature>
<reference evidence="3" key="1">
    <citation type="submission" date="2021-01" db="EMBL/GenBank/DDBJ databases">
        <authorList>
            <consortium name="Genoscope - CEA"/>
            <person name="William W."/>
        </authorList>
    </citation>
    <scope>NUCLEOTIDE SEQUENCE</scope>
</reference>
<comment type="caution">
    <text evidence="3">The sequence shown here is derived from an EMBL/GenBank/DDBJ whole genome shotgun (WGS) entry which is preliminary data.</text>
</comment>
<dbReference type="EMBL" id="CAJJDM010000017">
    <property type="protein sequence ID" value="CAD8053029.1"/>
    <property type="molecule type" value="Genomic_DNA"/>
</dbReference>
<feature type="transmembrane region" description="Helical" evidence="2">
    <location>
        <begin position="293"/>
        <end position="312"/>
    </location>
</feature>
<keyword evidence="2" id="KW-0812">Transmembrane</keyword>
<evidence type="ECO:0000313" key="4">
    <source>
        <dbReference type="Proteomes" id="UP000688137"/>
    </source>
</evidence>
<feature type="transmembrane region" description="Helical" evidence="2">
    <location>
        <begin position="318"/>
        <end position="338"/>
    </location>
</feature>
<organism evidence="3 4">
    <name type="scientific">Paramecium primaurelia</name>
    <dbReference type="NCBI Taxonomy" id="5886"/>
    <lineage>
        <taxon>Eukaryota</taxon>
        <taxon>Sar</taxon>
        <taxon>Alveolata</taxon>
        <taxon>Ciliophora</taxon>
        <taxon>Intramacronucleata</taxon>
        <taxon>Oligohymenophorea</taxon>
        <taxon>Peniculida</taxon>
        <taxon>Parameciidae</taxon>
        <taxon>Paramecium</taxon>
    </lineage>
</organism>